<dbReference type="SUPFAM" id="SSF53756">
    <property type="entry name" value="UDP-Glycosyltransferase/glycogen phosphorylase"/>
    <property type="match status" value="1"/>
</dbReference>
<proteinExistence type="inferred from homology"/>
<dbReference type="Gene3D" id="3.40.50.2000">
    <property type="entry name" value="Glycogen Phosphorylase B"/>
    <property type="match status" value="2"/>
</dbReference>
<keyword evidence="5 8" id="KW-0328">Glycosyltransferase</keyword>
<dbReference type="Pfam" id="PF08323">
    <property type="entry name" value="Glyco_transf_5"/>
    <property type="match status" value="1"/>
</dbReference>
<organism evidence="11 12">
    <name type="scientific">Bradyrhizobium ivorense</name>
    <dbReference type="NCBI Taxonomy" id="2511166"/>
    <lineage>
        <taxon>Bacteria</taxon>
        <taxon>Pseudomonadati</taxon>
        <taxon>Pseudomonadota</taxon>
        <taxon>Alphaproteobacteria</taxon>
        <taxon>Hyphomicrobiales</taxon>
        <taxon>Nitrobacteraceae</taxon>
        <taxon>Bradyrhizobium</taxon>
    </lineage>
</organism>
<feature type="domain" description="Starch synthase catalytic" evidence="10">
    <location>
        <begin position="5"/>
        <end position="239"/>
    </location>
</feature>
<dbReference type="PANTHER" id="PTHR45825">
    <property type="entry name" value="GRANULE-BOUND STARCH SYNTHASE 1, CHLOROPLASTIC/AMYLOPLASTIC"/>
    <property type="match status" value="1"/>
</dbReference>
<feature type="binding site" evidence="8">
    <location>
        <position position="18"/>
    </location>
    <ligand>
        <name>ADP-alpha-D-glucose</name>
        <dbReference type="ChEBI" id="CHEBI:57498"/>
    </ligand>
</feature>
<dbReference type="NCBIfam" id="NF001899">
    <property type="entry name" value="PRK00654.1-2"/>
    <property type="match status" value="1"/>
</dbReference>
<name>A0A508T7E1_9BRAD</name>
<dbReference type="EMBL" id="CAADFC020000012">
    <property type="protein sequence ID" value="VIO70759.1"/>
    <property type="molecule type" value="Genomic_DNA"/>
</dbReference>
<dbReference type="RefSeq" id="WP_139860660.1">
    <property type="nucleotide sequence ID" value="NZ_CAADFC020000012.1"/>
</dbReference>
<dbReference type="UniPathway" id="UPA00164"/>
<protein>
    <recommendedName>
        <fullName evidence="8">Glycogen synthase</fullName>
        <ecNumber evidence="8">2.4.1.21</ecNumber>
    </recommendedName>
    <alternativeName>
        <fullName evidence="8">Starch [bacterial glycogen] synthase</fullName>
    </alternativeName>
</protein>
<sequence>MTLLRVLAVASEVYPIVKTGGLADVVGALPAALQQHGVATRTLVPGYPDVLRALRSAETVLNWPEFYGGPIRVLAAAHDGLDLLVLDAPHLYIRPGNPYVGPDGRDWPDNGIRFAALSRMAAEIGQGAIASFTPDIVHAHDWQAGLVPAYLHYGRQPRPGTVMTVHNLAYQGQFSPDMLATFGLPGESYALHGVEYYGTISLLKAGLQFADRVTTVSPTYAREIQTDEGGMGFGGLLRERSDVLSGILNGIDVDVWNPATDQNIAARFSAELPGGRAQNKAALQLRFGLDQAPDAMLLGVISRLSWQKGLDLLLETIPTLLGEGIQLALLGSGDRDLQDRFAALAQANPGRIGVVIGYDEALAHLIQAGSDALAVPSRFEPCGLTQLCALRYGAVPVVANVGGLADTVLDFDEAVVSGAAATGVKFAPVTADALAHALRKANLLFNDQVTWRRLQQAGMATDVSWHDRAARYAALYRELVAARH</sequence>
<evidence type="ECO:0000256" key="3">
    <source>
        <dbReference type="ARBA" id="ARBA00004964"/>
    </source>
</evidence>
<comment type="function">
    <text evidence="2 8">Synthesizes alpha-1,4-glucan chains using ADP-glucose.</text>
</comment>
<dbReference type="Pfam" id="PF00534">
    <property type="entry name" value="Glycos_transf_1"/>
    <property type="match status" value="1"/>
</dbReference>
<comment type="similarity">
    <text evidence="4 8">Belongs to the glycosyltransferase 1 family. Bacterial/plant glycogen synthase subfamily.</text>
</comment>
<dbReference type="HAMAP" id="MF_00484">
    <property type="entry name" value="Glycogen_synth"/>
    <property type="match status" value="1"/>
</dbReference>
<dbReference type="EC" id="2.4.1.21" evidence="8"/>
<evidence type="ECO:0000256" key="2">
    <source>
        <dbReference type="ARBA" id="ARBA00002764"/>
    </source>
</evidence>
<dbReference type="NCBIfam" id="TIGR02095">
    <property type="entry name" value="glgA"/>
    <property type="match status" value="1"/>
</dbReference>
<evidence type="ECO:0000313" key="12">
    <source>
        <dbReference type="Proteomes" id="UP000328092"/>
    </source>
</evidence>
<dbReference type="AlphaFoldDB" id="A0A508T7E1"/>
<dbReference type="GO" id="GO:0005829">
    <property type="term" value="C:cytosol"/>
    <property type="evidence" value="ECO:0007669"/>
    <property type="project" value="TreeGrafter"/>
</dbReference>
<dbReference type="InterPro" id="IPR011835">
    <property type="entry name" value="GS/SS"/>
</dbReference>
<evidence type="ECO:0000256" key="8">
    <source>
        <dbReference type="HAMAP-Rule" id="MF_00484"/>
    </source>
</evidence>
<evidence type="ECO:0000256" key="7">
    <source>
        <dbReference type="ARBA" id="ARBA00023056"/>
    </source>
</evidence>
<dbReference type="GO" id="GO:0005978">
    <property type="term" value="P:glycogen biosynthetic process"/>
    <property type="evidence" value="ECO:0007669"/>
    <property type="project" value="UniProtKB-UniRule"/>
</dbReference>
<evidence type="ECO:0000256" key="1">
    <source>
        <dbReference type="ARBA" id="ARBA00001478"/>
    </source>
</evidence>
<keyword evidence="7 8" id="KW-0320">Glycogen biosynthesis</keyword>
<gene>
    <name evidence="11" type="primary">glgA1</name>
    <name evidence="8" type="synonym">glgA</name>
    <name evidence="11" type="ORF">CI1B_33880</name>
</gene>
<keyword evidence="12" id="KW-1185">Reference proteome</keyword>
<dbReference type="InterPro" id="IPR013534">
    <property type="entry name" value="Starch_synth_cat_dom"/>
</dbReference>
<evidence type="ECO:0000256" key="5">
    <source>
        <dbReference type="ARBA" id="ARBA00022676"/>
    </source>
</evidence>
<dbReference type="PANTHER" id="PTHR45825:SF11">
    <property type="entry name" value="ALPHA AMYLASE DOMAIN-CONTAINING PROTEIN"/>
    <property type="match status" value="1"/>
</dbReference>
<dbReference type="GO" id="GO:0004373">
    <property type="term" value="F:alpha-1,4-glucan glucosyltransferase (UDP-glucose donor) activity"/>
    <property type="evidence" value="ECO:0007669"/>
    <property type="project" value="InterPro"/>
</dbReference>
<comment type="pathway">
    <text evidence="3 8">Glycan biosynthesis; glycogen biosynthesis.</text>
</comment>
<reference evidence="11" key="1">
    <citation type="submission" date="2019-02" db="EMBL/GenBank/DDBJ databases">
        <authorList>
            <person name="Pothier F.J."/>
        </authorList>
    </citation>
    <scope>NUCLEOTIDE SEQUENCE</scope>
    <source>
        <strain evidence="11">CI-1B</strain>
    </source>
</reference>
<keyword evidence="6 8" id="KW-0808">Transferase</keyword>
<dbReference type="NCBIfam" id="NF010699">
    <property type="entry name" value="PRK14099.1"/>
    <property type="match status" value="1"/>
</dbReference>
<comment type="caution">
    <text evidence="11">The sequence shown here is derived from an EMBL/GenBank/DDBJ whole genome shotgun (WGS) entry which is preliminary data.</text>
</comment>
<feature type="domain" description="Glycosyl transferase family 1" evidence="9">
    <location>
        <begin position="294"/>
        <end position="441"/>
    </location>
</feature>
<evidence type="ECO:0000256" key="4">
    <source>
        <dbReference type="ARBA" id="ARBA00010281"/>
    </source>
</evidence>
<evidence type="ECO:0000259" key="10">
    <source>
        <dbReference type="Pfam" id="PF08323"/>
    </source>
</evidence>
<dbReference type="InterPro" id="IPR001296">
    <property type="entry name" value="Glyco_trans_1"/>
</dbReference>
<evidence type="ECO:0000259" key="9">
    <source>
        <dbReference type="Pfam" id="PF00534"/>
    </source>
</evidence>
<dbReference type="CDD" id="cd03791">
    <property type="entry name" value="GT5_Glycogen_synthase_DULL1-like"/>
    <property type="match status" value="1"/>
</dbReference>
<evidence type="ECO:0000256" key="6">
    <source>
        <dbReference type="ARBA" id="ARBA00022679"/>
    </source>
</evidence>
<dbReference type="Proteomes" id="UP000328092">
    <property type="component" value="Unassembled WGS sequence"/>
</dbReference>
<evidence type="ECO:0000313" key="11">
    <source>
        <dbReference type="EMBL" id="VIO70759.1"/>
    </source>
</evidence>
<dbReference type="GO" id="GO:0009011">
    <property type="term" value="F:alpha-1,4-glucan glucosyltransferase (ADP-glucose donor) activity"/>
    <property type="evidence" value="ECO:0007669"/>
    <property type="project" value="UniProtKB-UniRule"/>
</dbReference>
<comment type="catalytic activity">
    <reaction evidence="1 8">
        <text>[(1-&gt;4)-alpha-D-glucosyl](n) + ADP-alpha-D-glucose = [(1-&gt;4)-alpha-D-glucosyl](n+1) + ADP + H(+)</text>
        <dbReference type="Rhea" id="RHEA:18189"/>
        <dbReference type="Rhea" id="RHEA-COMP:9584"/>
        <dbReference type="Rhea" id="RHEA-COMP:9587"/>
        <dbReference type="ChEBI" id="CHEBI:15378"/>
        <dbReference type="ChEBI" id="CHEBI:15444"/>
        <dbReference type="ChEBI" id="CHEBI:57498"/>
        <dbReference type="ChEBI" id="CHEBI:456216"/>
        <dbReference type="EC" id="2.4.1.21"/>
    </reaction>
</comment>
<accession>A0A508T7E1</accession>
<dbReference type="OrthoDB" id="9808590at2"/>